<feature type="transmembrane region" description="Helical" evidence="1">
    <location>
        <begin position="254"/>
        <end position="271"/>
    </location>
</feature>
<protein>
    <recommendedName>
        <fullName evidence="4">Gustatory receptor</fullName>
    </recommendedName>
</protein>
<gene>
    <name evidence="2" type="ORF">Taro_003460</name>
</gene>
<dbReference type="AlphaFoldDB" id="A0A843TRX9"/>
<evidence type="ECO:0000313" key="3">
    <source>
        <dbReference type="Proteomes" id="UP000652761"/>
    </source>
</evidence>
<organism evidence="2 3">
    <name type="scientific">Colocasia esculenta</name>
    <name type="common">Wild taro</name>
    <name type="synonym">Arum esculentum</name>
    <dbReference type="NCBI Taxonomy" id="4460"/>
    <lineage>
        <taxon>Eukaryota</taxon>
        <taxon>Viridiplantae</taxon>
        <taxon>Streptophyta</taxon>
        <taxon>Embryophyta</taxon>
        <taxon>Tracheophyta</taxon>
        <taxon>Spermatophyta</taxon>
        <taxon>Magnoliopsida</taxon>
        <taxon>Liliopsida</taxon>
        <taxon>Araceae</taxon>
        <taxon>Aroideae</taxon>
        <taxon>Colocasieae</taxon>
        <taxon>Colocasia</taxon>
    </lineage>
</organism>
<keyword evidence="1" id="KW-0812">Transmembrane</keyword>
<dbReference type="PANTHER" id="PTHR31963:SF2">
    <property type="entry name" value="ZINC FINGER CONSTANS-LIKE PROTEIN (DUF3537)"/>
    <property type="match status" value="1"/>
</dbReference>
<dbReference type="InterPro" id="IPR021924">
    <property type="entry name" value="DUF3537"/>
</dbReference>
<comment type="caution">
    <text evidence="2">The sequence shown here is derived from an EMBL/GenBank/DDBJ whole genome shotgun (WGS) entry which is preliminary data.</text>
</comment>
<dbReference type="EMBL" id="NMUH01000089">
    <property type="protein sequence ID" value="MQL71149.1"/>
    <property type="molecule type" value="Genomic_DNA"/>
</dbReference>
<proteinExistence type="predicted"/>
<feature type="transmembrane region" description="Helical" evidence="1">
    <location>
        <begin position="395"/>
        <end position="413"/>
    </location>
</feature>
<dbReference type="Proteomes" id="UP000652761">
    <property type="component" value="Unassembled WGS sequence"/>
</dbReference>
<feature type="transmembrane region" description="Helical" evidence="1">
    <location>
        <begin position="56"/>
        <end position="77"/>
    </location>
</feature>
<feature type="transmembrane region" description="Helical" evidence="1">
    <location>
        <begin position="150"/>
        <end position="167"/>
    </location>
</feature>
<feature type="transmembrane region" description="Helical" evidence="1">
    <location>
        <begin position="291"/>
        <end position="312"/>
    </location>
</feature>
<keyword evidence="3" id="KW-1185">Reference proteome</keyword>
<keyword evidence="1" id="KW-1133">Transmembrane helix</keyword>
<reference evidence="2" key="1">
    <citation type="submission" date="2017-07" db="EMBL/GenBank/DDBJ databases">
        <title>Taro Niue Genome Assembly and Annotation.</title>
        <authorList>
            <person name="Atibalentja N."/>
            <person name="Keating K."/>
            <person name="Fields C.J."/>
        </authorList>
    </citation>
    <scope>NUCLEOTIDE SEQUENCE</scope>
    <source>
        <strain evidence="2">Niue_2</strain>
        <tissue evidence="2">Leaf</tissue>
    </source>
</reference>
<dbReference type="Pfam" id="PF12056">
    <property type="entry name" value="DUF3537"/>
    <property type="match status" value="1"/>
</dbReference>
<accession>A0A843TRX9</accession>
<evidence type="ECO:0000313" key="2">
    <source>
        <dbReference type="EMBL" id="MQL71149.1"/>
    </source>
</evidence>
<sequence>MATDPEMGECRPPLSSSKAPLLASAASDDHMKLDLAVRRLELFLSLLGFHQSRSPLTLLLCCCAFLLLGVAVPVVSVCLSGCWGDRCKAYEVGMFELFLLASQVAVAVVSLVCVSLNLRKYGVRRFLFVDHDHGQLERFRKEYVKKIQDFFWLLFWWILPCLLVKTAREVVRFLYTQQESLWKSVVILVASFVSWTYLTAIFLSGCALFNLVCNLQVIHFEDFGRLFERDVDVIQLLEEHVCLRHYLSKISHRFRIYLLLIFFCVSASEVGTLFQTTGYSGIINFTNAGDFAVSFLSLVSSVVQVVGIILCLHSAAKISHRAQGIASLASKWHALVTCSTDSPQLRLTDSSGNLQAVPCPMVTNYSESDLESLDNTAVQTNFHLASHLSSYHKRASLVIYLQGNPGGITIFGWTVDRALINTIFFIELSLVLFVLGKTIVFSTK</sequence>
<evidence type="ECO:0000256" key="1">
    <source>
        <dbReference type="SAM" id="Phobius"/>
    </source>
</evidence>
<dbReference type="OrthoDB" id="1897957at2759"/>
<feature type="transmembrane region" description="Helical" evidence="1">
    <location>
        <begin position="187"/>
        <end position="212"/>
    </location>
</feature>
<feature type="transmembrane region" description="Helical" evidence="1">
    <location>
        <begin position="419"/>
        <end position="440"/>
    </location>
</feature>
<keyword evidence="1" id="KW-0472">Membrane</keyword>
<name>A0A843TRX9_COLES</name>
<evidence type="ECO:0008006" key="4">
    <source>
        <dbReference type="Google" id="ProtNLM"/>
    </source>
</evidence>
<dbReference type="PANTHER" id="PTHR31963">
    <property type="entry name" value="RAS GUANINE NUCLEOTIDE EXCHANGE FACTOR K"/>
    <property type="match status" value="1"/>
</dbReference>
<feature type="transmembrane region" description="Helical" evidence="1">
    <location>
        <begin position="97"/>
        <end position="118"/>
    </location>
</feature>